<dbReference type="RefSeq" id="WP_107575162.1">
    <property type="nucleotide sequence ID" value="NZ_PZPL01000001.1"/>
</dbReference>
<dbReference type="AlphaFoldDB" id="A0A2T4UWB6"/>
<feature type="compositionally biased region" description="Low complexity" evidence="1">
    <location>
        <begin position="203"/>
        <end position="220"/>
    </location>
</feature>
<evidence type="ECO:0000313" key="3">
    <source>
        <dbReference type="Proteomes" id="UP000241085"/>
    </source>
</evidence>
<gene>
    <name evidence="2" type="ORF">C1I63_13915</name>
</gene>
<comment type="caution">
    <text evidence="2">The sequence shown here is derived from an EMBL/GenBank/DDBJ whole genome shotgun (WGS) entry which is preliminary data.</text>
</comment>
<feature type="compositionally biased region" description="Low complexity" evidence="1">
    <location>
        <begin position="296"/>
        <end position="312"/>
    </location>
</feature>
<proteinExistence type="predicted"/>
<protein>
    <submittedName>
        <fullName evidence="2">Uncharacterized protein</fullName>
    </submittedName>
</protein>
<dbReference type="EMBL" id="PZPL01000001">
    <property type="protein sequence ID" value="PTL73826.1"/>
    <property type="molecule type" value="Genomic_DNA"/>
</dbReference>
<feature type="region of interest" description="Disordered" evidence="1">
    <location>
        <begin position="296"/>
        <end position="326"/>
    </location>
</feature>
<name>A0A2T4UWB6_9MICO</name>
<dbReference type="Proteomes" id="UP000241085">
    <property type="component" value="Unassembled WGS sequence"/>
</dbReference>
<reference evidence="2 3" key="1">
    <citation type="submission" date="2018-03" db="EMBL/GenBank/DDBJ databases">
        <title>Bacteriophage NCPPB3778 and a type I-E CRISPR drive the evolution of the US Biological Select Agent, Rathayibacter toxicus.</title>
        <authorList>
            <person name="Davis E.W.II."/>
            <person name="Tabima J.F."/>
            <person name="Weisberg A.J."/>
            <person name="Dantas Lopes L."/>
            <person name="Wiseman M.S."/>
            <person name="Wiseman M.S."/>
            <person name="Pupko T."/>
            <person name="Belcher M.S."/>
            <person name="Sechler A.J."/>
            <person name="Tancos M.A."/>
            <person name="Schroeder B.K."/>
            <person name="Murray T.D."/>
            <person name="Luster D.G."/>
            <person name="Schneider W.L."/>
            <person name="Rogers E."/>
            <person name="Andreote F.D."/>
            <person name="Grunwald N.J."/>
            <person name="Putnam M.L."/>
            <person name="Chang J.H."/>
        </authorList>
    </citation>
    <scope>NUCLEOTIDE SEQUENCE [LARGE SCALE GENOMIC DNA]</scope>
    <source>
        <strain evidence="2 3">DSM 15933</strain>
    </source>
</reference>
<sequence length="426" mass="43079">MGSETGRVQEERGRRVAGYEVVGPSARGHLVRGPEGEALEARICSVDDAAVALRNGAALLPEHGHRETLVDLCVDDGVVVLLTRPAVVETLARVLERGHRLPAGAAVTVLAPIAGALRDAADHGVVLSIGTGSVGLTAEGRPVLLLGEEGAGSTPASAFRAVLLAAAPESSPPEDADLAGLEAHLYRWAAPAPLGELLTAPAVPAASEGPEPGPTGSPSARTRIAGITATWRLRFRRRSAVAGASALARHRRVHPLDGWRGRAVAMASARRGPLLAAAAVVVGALVAGLVSGNEQDVSAPPEGGASAAPTGSHQEVAPRPPSADLPAAEAATALLRSFASCSGATDRSCVDSLSAEDSPLRSDGGPDFVAALGTVDHAALTDEQGASALLSIDATAEAGETTAASVLIIRTEAGWLLREVFTEEGG</sequence>
<evidence type="ECO:0000313" key="2">
    <source>
        <dbReference type="EMBL" id="PTL73826.1"/>
    </source>
</evidence>
<feature type="region of interest" description="Disordered" evidence="1">
    <location>
        <begin position="203"/>
        <end position="223"/>
    </location>
</feature>
<evidence type="ECO:0000256" key="1">
    <source>
        <dbReference type="SAM" id="MobiDB-lite"/>
    </source>
</evidence>
<keyword evidence="3" id="KW-1185">Reference proteome</keyword>
<organism evidence="2 3">
    <name type="scientific">Rathayibacter caricis DSM 15933</name>
    <dbReference type="NCBI Taxonomy" id="1328867"/>
    <lineage>
        <taxon>Bacteria</taxon>
        <taxon>Bacillati</taxon>
        <taxon>Actinomycetota</taxon>
        <taxon>Actinomycetes</taxon>
        <taxon>Micrococcales</taxon>
        <taxon>Microbacteriaceae</taxon>
        <taxon>Rathayibacter</taxon>
    </lineage>
</organism>
<accession>A0A2T4UWB6</accession>